<accession>A0A117NNN1</accession>
<evidence type="ECO:0000313" key="3">
    <source>
        <dbReference type="Proteomes" id="UP000055045"/>
    </source>
</evidence>
<dbReference type="Proteomes" id="UP000055045">
    <property type="component" value="Unassembled WGS sequence"/>
</dbReference>
<proteinExistence type="predicted"/>
<comment type="caution">
    <text evidence="2">The sequence shown here is derived from an EMBL/GenBank/DDBJ whole genome shotgun (WGS) entry which is preliminary data.</text>
</comment>
<protein>
    <submittedName>
        <fullName evidence="2">Uncharacterized protein</fullName>
    </submittedName>
</protein>
<feature type="region of interest" description="Disordered" evidence="1">
    <location>
        <begin position="123"/>
        <end position="148"/>
    </location>
</feature>
<feature type="compositionally biased region" description="Acidic residues" evidence="1">
    <location>
        <begin position="28"/>
        <end position="43"/>
    </location>
</feature>
<organism evidence="2 3">
    <name type="scientific">Penicillium freii</name>
    <dbReference type="NCBI Taxonomy" id="48697"/>
    <lineage>
        <taxon>Eukaryota</taxon>
        <taxon>Fungi</taxon>
        <taxon>Dikarya</taxon>
        <taxon>Ascomycota</taxon>
        <taxon>Pezizomycotina</taxon>
        <taxon>Eurotiomycetes</taxon>
        <taxon>Eurotiomycetidae</taxon>
        <taxon>Eurotiales</taxon>
        <taxon>Aspergillaceae</taxon>
        <taxon>Penicillium</taxon>
    </lineage>
</organism>
<dbReference type="AlphaFoldDB" id="A0A117NNN1"/>
<gene>
    <name evidence="2" type="ORF">ACN42_g6092</name>
</gene>
<keyword evidence="3" id="KW-1185">Reference proteome</keyword>
<evidence type="ECO:0000313" key="2">
    <source>
        <dbReference type="EMBL" id="KUM61041.1"/>
    </source>
</evidence>
<dbReference type="EMBL" id="LLXE01000150">
    <property type="protein sequence ID" value="KUM61041.1"/>
    <property type="molecule type" value="Genomic_DNA"/>
</dbReference>
<feature type="compositionally biased region" description="Basic and acidic residues" evidence="1">
    <location>
        <begin position="18"/>
        <end position="27"/>
    </location>
</feature>
<reference evidence="2 3" key="1">
    <citation type="submission" date="2015-10" db="EMBL/GenBank/DDBJ databases">
        <title>Genome sequencing of Penicillium freii.</title>
        <authorList>
            <person name="Nguyen H.D."/>
            <person name="Visagie C.M."/>
            <person name="Seifert K.A."/>
        </authorList>
    </citation>
    <scope>NUCLEOTIDE SEQUENCE [LARGE SCALE GENOMIC DNA]</scope>
    <source>
        <strain evidence="2 3">DAOM 242723</strain>
    </source>
</reference>
<name>A0A117NNN1_PENFR</name>
<evidence type="ECO:0000256" key="1">
    <source>
        <dbReference type="SAM" id="MobiDB-lite"/>
    </source>
</evidence>
<dbReference type="STRING" id="48697.A0A117NNN1"/>
<feature type="compositionally biased region" description="Polar residues" evidence="1">
    <location>
        <begin position="131"/>
        <end position="141"/>
    </location>
</feature>
<sequence>MASSQLHAPWDDGGYTSGDHETQHDDSDSFDSEDYDGNDPDYSDSEHNNSEESSEYDFCNNNFEDDSEYDLGYNNSENGSEYSHENDDEELIPRMQDIPDHGISSDVEDLVFEEEEEGIHDELEAEEYNDGSDTNALQPQMHNPFRPAYSFSNLQQEPKSIRVDRFGRRFESAVRFLVRKAQETDWSQRNTQEAWVHIGFKHPVGKSSPDMIMEIFRNVIPESTMAILGHTHVTYEHIMTLPTVDFSSNLPGVYLIAFAPSIHQQHQVHYGHFGNFTTPIGQQRQVPDTCCAGSSTVDISMRCHEHMQHFHDIDAAELHRRQSQPNRKSTMYLYKVAGTFGLVPTYLEIARFPEHLEEIGHDTSTGYLRTQ</sequence>
<feature type="region of interest" description="Disordered" evidence="1">
    <location>
        <begin position="1"/>
        <end position="87"/>
    </location>
</feature>